<name>A0A3B0ZBH6_9ZZZZ</name>
<protein>
    <submittedName>
        <fullName evidence="1">Uncharacterized protein</fullName>
    </submittedName>
</protein>
<dbReference type="AlphaFoldDB" id="A0A3B0ZBH6"/>
<sequence>MVLRNQETKKVEHDYMLVNIVGLLDCVDMDKSKVKWRPSGMGFNFISMEIDKAKTQGLPIFRLK</sequence>
<dbReference type="EMBL" id="UOFO01000013">
    <property type="protein sequence ID" value="VAW83609.1"/>
    <property type="molecule type" value="Genomic_DNA"/>
</dbReference>
<evidence type="ECO:0000313" key="1">
    <source>
        <dbReference type="EMBL" id="VAW83609.1"/>
    </source>
</evidence>
<feature type="non-terminal residue" evidence="1">
    <location>
        <position position="64"/>
    </location>
</feature>
<gene>
    <name evidence="1" type="ORF">MNBD_GAMMA16-768</name>
</gene>
<proteinExistence type="predicted"/>
<organism evidence="1">
    <name type="scientific">hydrothermal vent metagenome</name>
    <dbReference type="NCBI Taxonomy" id="652676"/>
    <lineage>
        <taxon>unclassified sequences</taxon>
        <taxon>metagenomes</taxon>
        <taxon>ecological metagenomes</taxon>
    </lineage>
</organism>
<reference evidence="1" key="1">
    <citation type="submission" date="2018-06" db="EMBL/GenBank/DDBJ databases">
        <authorList>
            <person name="Zhirakovskaya E."/>
        </authorList>
    </citation>
    <scope>NUCLEOTIDE SEQUENCE</scope>
</reference>
<accession>A0A3B0ZBH6</accession>